<accession>A0ABR1M873</accession>
<keyword evidence="1" id="KW-0812">Transmembrane</keyword>
<gene>
    <name evidence="2" type="ORF">IWX46DRAFT_147859</name>
</gene>
<evidence type="ECO:0000313" key="3">
    <source>
        <dbReference type="Proteomes" id="UP001365128"/>
    </source>
</evidence>
<dbReference type="Proteomes" id="UP001365128">
    <property type="component" value="Unassembled WGS sequence"/>
</dbReference>
<evidence type="ECO:0000313" key="2">
    <source>
        <dbReference type="EMBL" id="KAK7543468.1"/>
    </source>
</evidence>
<comment type="caution">
    <text evidence="2">The sequence shown here is derived from an EMBL/GenBank/DDBJ whole genome shotgun (WGS) entry which is preliminary data.</text>
</comment>
<evidence type="ECO:0000256" key="1">
    <source>
        <dbReference type="SAM" id="Phobius"/>
    </source>
</evidence>
<keyword evidence="1" id="KW-1133">Transmembrane helix</keyword>
<dbReference type="EMBL" id="JBBPDW010000020">
    <property type="protein sequence ID" value="KAK7543468.1"/>
    <property type="molecule type" value="Genomic_DNA"/>
</dbReference>
<feature type="transmembrane region" description="Helical" evidence="1">
    <location>
        <begin position="58"/>
        <end position="75"/>
    </location>
</feature>
<reference evidence="2 3" key="1">
    <citation type="submission" date="2024-04" db="EMBL/GenBank/DDBJ databases">
        <title>Phyllosticta paracitricarpa is synonymous to the EU quarantine fungus P. citricarpa based on phylogenomic analyses.</title>
        <authorList>
            <consortium name="Lawrence Berkeley National Laboratory"/>
            <person name="Van Ingen-Buijs V.A."/>
            <person name="Van Westerhoven A.C."/>
            <person name="Haridas S."/>
            <person name="Skiadas P."/>
            <person name="Martin F."/>
            <person name="Groenewald J.Z."/>
            <person name="Crous P.W."/>
            <person name="Seidl M.F."/>
        </authorList>
    </citation>
    <scope>NUCLEOTIDE SEQUENCE [LARGE SCALE GENOMIC DNA]</scope>
    <source>
        <strain evidence="2 3">CBS 122670</strain>
    </source>
</reference>
<sequence length="189" mass="21332">MYACMYRRISPRKRTDRTLLLQHDAFANGCVCVASGGVDNWVGRCLSVPFSAQAAGTWLTAWVGFIWVAAFRLALAMGWEEMECALGYWCEQRRKTGVCWIRVMYSTGILCLDETDGRIRHLPVSALLLPLPQLFTSLLYRLNSSTCLLACSIVSHMLPSCHHHHHHHCHRVIILSIHYIHSLTITPGG</sequence>
<protein>
    <submittedName>
        <fullName evidence="2">Uncharacterized protein</fullName>
    </submittedName>
</protein>
<name>A0ABR1M873_9PEZI</name>
<keyword evidence="3" id="KW-1185">Reference proteome</keyword>
<organism evidence="2 3">
    <name type="scientific">Phyllosticta citricarpa</name>
    <dbReference type="NCBI Taxonomy" id="55181"/>
    <lineage>
        <taxon>Eukaryota</taxon>
        <taxon>Fungi</taxon>
        <taxon>Dikarya</taxon>
        <taxon>Ascomycota</taxon>
        <taxon>Pezizomycotina</taxon>
        <taxon>Dothideomycetes</taxon>
        <taxon>Dothideomycetes incertae sedis</taxon>
        <taxon>Botryosphaeriales</taxon>
        <taxon>Phyllostictaceae</taxon>
        <taxon>Phyllosticta</taxon>
    </lineage>
</organism>
<proteinExistence type="predicted"/>
<keyword evidence="1" id="KW-0472">Membrane</keyword>